<evidence type="ECO:0000259" key="1">
    <source>
        <dbReference type="PROSITE" id="PS51087"/>
    </source>
</evidence>
<dbReference type="Gene3D" id="2.60.40.1470">
    <property type="entry name" value="ApaG domain"/>
    <property type="match status" value="1"/>
</dbReference>
<dbReference type="Pfam" id="PF04379">
    <property type="entry name" value="DUF525"/>
    <property type="match status" value="1"/>
</dbReference>
<dbReference type="AlphaFoldDB" id="A0A813JWV8"/>
<gene>
    <name evidence="2" type="ORF">PGLA2088_LOCUS27392</name>
</gene>
<comment type="caution">
    <text evidence="2">The sequence shown here is derived from an EMBL/GenBank/DDBJ whole genome shotgun (WGS) entry which is preliminary data.</text>
</comment>
<dbReference type="SUPFAM" id="SSF110069">
    <property type="entry name" value="ApaG-like"/>
    <property type="match status" value="1"/>
</dbReference>
<dbReference type="EMBL" id="CAJNNW010027422">
    <property type="protein sequence ID" value="CAE8691371.1"/>
    <property type="molecule type" value="Genomic_DNA"/>
</dbReference>
<sequence>VRNGQKAVMEQNVVTQRMGMPMLRENADWANGLFGGYTAYDFEVSTVLLPLEAARKLAKVLIESRLSESTPPTHRAEFEAMLPFACSFNLGRNRKIHYVDVGTGDVFIHEGMNFVPAAPAAAQDPGDGLLRWMEEYARRLESGIYSVRALRPESPATSRGICLYAAAGPDFSRCVMRGVEVTASCVYMPEHQAGWSYSISMRLVGTAAERGFKSCQLKSRKWAIKVEGEPEEIVRGDGVIGFFPILEDGGWRLNRESDPHGQYVGGTRLGHQAGHFRYQSCSGRSRSMRGTFGGELQMFPGTIQRPEGEPFWVRLEPFRLYVPDFHF</sequence>
<evidence type="ECO:0000313" key="3">
    <source>
        <dbReference type="Proteomes" id="UP000626109"/>
    </source>
</evidence>
<dbReference type="PANTHER" id="PTHR47463">
    <property type="entry name" value="F-BOX PROTEIN SKIP16"/>
    <property type="match status" value="1"/>
</dbReference>
<dbReference type="PROSITE" id="PS51087">
    <property type="entry name" value="APAG"/>
    <property type="match status" value="1"/>
</dbReference>
<proteinExistence type="predicted"/>
<organism evidence="2 3">
    <name type="scientific">Polarella glacialis</name>
    <name type="common">Dinoflagellate</name>
    <dbReference type="NCBI Taxonomy" id="89957"/>
    <lineage>
        <taxon>Eukaryota</taxon>
        <taxon>Sar</taxon>
        <taxon>Alveolata</taxon>
        <taxon>Dinophyceae</taxon>
        <taxon>Suessiales</taxon>
        <taxon>Suessiaceae</taxon>
        <taxon>Polarella</taxon>
    </lineage>
</organism>
<dbReference type="InterPro" id="IPR036767">
    <property type="entry name" value="ApaG_sf"/>
</dbReference>
<dbReference type="InterPro" id="IPR007474">
    <property type="entry name" value="ApaG_domain"/>
</dbReference>
<dbReference type="PANTHER" id="PTHR47463:SF2">
    <property type="entry name" value="F-BOX PROTEIN SKIP16"/>
    <property type="match status" value="1"/>
</dbReference>
<dbReference type="Proteomes" id="UP000626109">
    <property type="component" value="Unassembled WGS sequence"/>
</dbReference>
<name>A0A813JWV8_POLGL</name>
<accession>A0A813JWV8</accession>
<feature type="non-terminal residue" evidence="2">
    <location>
        <position position="327"/>
    </location>
</feature>
<evidence type="ECO:0000313" key="2">
    <source>
        <dbReference type="EMBL" id="CAE8691371.1"/>
    </source>
</evidence>
<reference evidence="2" key="1">
    <citation type="submission" date="2021-02" db="EMBL/GenBank/DDBJ databases">
        <authorList>
            <person name="Dougan E. K."/>
            <person name="Rhodes N."/>
            <person name="Thang M."/>
            <person name="Chan C."/>
        </authorList>
    </citation>
    <scope>NUCLEOTIDE SEQUENCE</scope>
</reference>
<feature type="domain" description="ApaG" evidence="1">
    <location>
        <begin position="173"/>
        <end position="327"/>
    </location>
</feature>
<protein>
    <recommendedName>
        <fullName evidence="1">ApaG domain-containing protein</fullName>
    </recommendedName>
</protein>